<dbReference type="GO" id="GO:0003677">
    <property type="term" value="F:DNA binding"/>
    <property type="evidence" value="ECO:0007669"/>
    <property type="project" value="InterPro"/>
</dbReference>
<feature type="region of interest" description="Disordered" evidence="1">
    <location>
        <begin position="73"/>
        <end position="105"/>
    </location>
</feature>
<dbReference type="Pfam" id="PF12836">
    <property type="entry name" value="HHH_3"/>
    <property type="match status" value="1"/>
</dbReference>
<dbReference type="SMART" id="SM00278">
    <property type="entry name" value="HhH1"/>
    <property type="match status" value="2"/>
</dbReference>
<dbReference type="Gene3D" id="1.10.150.320">
    <property type="entry name" value="Photosystem II 12 kDa extrinsic protein"/>
    <property type="match status" value="1"/>
</dbReference>
<evidence type="ECO:0000256" key="1">
    <source>
        <dbReference type="SAM" id="MobiDB-lite"/>
    </source>
</evidence>
<dbReference type="InterPro" id="IPR051675">
    <property type="entry name" value="Endo/Exo/Phosphatase_dom_1"/>
</dbReference>
<dbReference type="PANTHER" id="PTHR21180:SF32">
    <property type="entry name" value="ENDONUCLEASE_EXONUCLEASE_PHOSPHATASE FAMILY DOMAIN-CONTAINING PROTEIN 1"/>
    <property type="match status" value="1"/>
</dbReference>
<dbReference type="PANTHER" id="PTHR21180">
    <property type="entry name" value="ENDONUCLEASE/EXONUCLEASE/PHOSPHATASE FAMILY DOMAIN-CONTAINING PROTEIN 1"/>
    <property type="match status" value="1"/>
</dbReference>
<dbReference type="AlphaFoldDB" id="A0A6S6TLM7"/>
<reference evidence="3" key="1">
    <citation type="submission" date="2020-01" db="EMBL/GenBank/DDBJ databases">
        <authorList>
            <person name="Meier V. D."/>
            <person name="Meier V D."/>
        </authorList>
    </citation>
    <scope>NUCLEOTIDE SEQUENCE</scope>
    <source>
        <strain evidence="3">HLG_WM_MAG_02</strain>
    </source>
</reference>
<dbReference type="SUPFAM" id="SSF47781">
    <property type="entry name" value="RuvA domain 2-like"/>
    <property type="match status" value="1"/>
</dbReference>
<protein>
    <submittedName>
        <fullName evidence="3">Late competence protein ComEA, DNA receptor</fullName>
    </submittedName>
</protein>
<evidence type="ECO:0000313" key="3">
    <source>
        <dbReference type="EMBL" id="CAA6820244.1"/>
    </source>
</evidence>
<name>A0A6S6TLM7_9BACT</name>
<feature type="domain" description="Helix-hairpin-helix DNA-binding motif class 1" evidence="2">
    <location>
        <begin position="20"/>
        <end position="39"/>
    </location>
</feature>
<accession>A0A6S6TLM7</accession>
<dbReference type="EMBL" id="CACVAZ010000132">
    <property type="protein sequence ID" value="CAA6820244.1"/>
    <property type="molecule type" value="Genomic_DNA"/>
</dbReference>
<dbReference type="GO" id="GO:0006281">
    <property type="term" value="P:DNA repair"/>
    <property type="evidence" value="ECO:0007669"/>
    <property type="project" value="InterPro"/>
</dbReference>
<feature type="compositionally biased region" description="Basic and acidic residues" evidence="1">
    <location>
        <begin position="81"/>
        <end position="105"/>
    </location>
</feature>
<organism evidence="3">
    <name type="scientific">uncultured Sulfurovum sp</name>
    <dbReference type="NCBI Taxonomy" id="269237"/>
    <lineage>
        <taxon>Bacteria</taxon>
        <taxon>Pseudomonadati</taxon>
        <taxon>Campylobacterota</taxon>
        <taxon>Epsilonproteobacteria</taxon>
        <taxon>Campylobacterales</taxon>
        <taxon>Sulfurovaceae</taxon>
        <taxon>Sulfurovum</taxon>
        <taxon>environmental samples</taxon>
    </lineage>
</organism>
<evidence type="ECO:0000259" key="2">
    <source>
        <dbReference type="SMART" id="SM00278"/>
    </source>
</evidence>
<feature type="domain" description="Helix-hairpin-helix DNA-binding motif class 1" evidence="2">
    <location>
        <begin position="49"/>
        <end position="68"/>
    </location>
</feature>
<sequence>MLAITLSFLSALNVQTASKDELMCIKGIGEKKATALIKYRKSNKLKSAQDLLEIKGFGKALVKNVEKDIKSVACGGKKSSKKETKTSTKEKISVKKSTSKEDTKK</sequence>
<dbReference type="InterPro" id="IPR010994">
    <property type="entry name" value="RuvA_2-like"/>
</dbReference>
<dbReference type="InterPro" id="IPR003583">
    <property type="entry name" value="Hlx-hairpin-Hlx_DNA-bd_motif"/>
</dbReference>
<gene>
    <name evidence="3" type="ORF">HELGO_WM19227</name>
</gene>
<keyword evidence="3" id="KW-0675">Receptor</keyword>
<proteinExistence type="predicted"/>